<dbReference type="SUPFAM" id="SSF55486">
    <property type="entry name" value="Metalloproteases ('zincins'), catalytic domain"/>
    <property type="match status" value="1"/>
</dbReference>
<keyword evidence="4" id="KW-0479">Metal-binding</keyword>
<dbReference type="PROSITE" id="PS01306">
    <property type="entry name" value="UPF0054"/>
    <property type="match status" value="1"/>
</dbReference>
<dbReference type="InterPro" id="IPR002036">
    <property type="entry name" value="YbeY"/>
</dbReference>
<accession>A0A369A358</accession>
<dbReference type="Gene3D" id="3.40.390.30">
    <property type="entry name" value="Metalloproteases ('zincins'), catalytic domain"/>
    <property type="match status" value="1"/>
</dbReference>
<name>A0A369A358_9FLAO</name>
<dbReference type="GO" id="GO:0004222">
    <property type="term" value="F:metalloendopeptidase activity"/>
    <property type="evidence" value="ECO:0007669"/>
    <property type="project" value="InterPro"/>
</dbReference>
<gene>
    <name evidence="8" type="ORF">DES35_10299</name>
</gene>
<evidence type="ECO:0000256" key="7">
    <source>
        <dbReference type="ARBA" id="ARBA00022833"/>
    </source>
</evidence>
<dbReference type="EMBL" id="QPJS01000002">
    <property type="protein sequence ID" value="RCX03649.1"/>
    <property type="molecule type" value="Genomic_DNA"/>
</dbReference>
<dbReference type="GO" id="GO:0046872">
    <property type="term" value="F:metal ion binding"/>
    <property type="evidence" value="ECO:0007669"/>
    <property type="project" value="UniProtKB-KW"/>
</dbReference>
<reference evidence="8 9" key="1">
    <citation type="submission" date="2018-07" db="EMBL/GenBank/DDBJ databases">
        <title>Genomic Encyclopedia of Type Strains, Phase IV (KMG-IV): sequencing the most valuable type-strain genomes for metagenomic binning, comparative biology and taxonomic classification.</title>
        <authorList>
            <person name="Goeker M."/>
        </authorList>
    </citation>
    <scope>NUCLEOTIDE SEQUENCE [LARGE SCALE GENOMIC DNA]</scope>
    <source>
        <strain evidence="8 9">DSM 21410</strain>
    </source>
</reference>
<keyword evidence="5" id="KW-0255">Endonuclease</keyword>
<proteinExistence type="inferred from homology"/>
<evidence type="ECO:0000256" key="6">
    <source>
        <dbReference type="ARBA" id="ARBA00022801"/>
    </source>
</evidence>
<evidence type="ECO:0000313" key="8">
    <source>
        <dbReference type="EMBL" id="RCX03649.1"/>
    </source>
</evidence>
<dbReference type="Proteomes" id="UP000253517">
    <property type="component" value="Unassembled WGS sequence"/>
</dbReference>
<protein>
    <submittedName>
        <fullName evidence="8">rRNA maturation RNase YbeY</fullName>
    </submittedName>
</protein>
<evidence type="ECO:0000256" key="4">
    <source>
        <dbReference type="ARBA" id="ARBA00022723"/>
    </source>
</evidence>
<dbReference type="InterPro" id="IPR020549">
    <property type="entry name" value="YbeY_CS"/>
</dbReference>
<keyword evidence="9" id="KW-1185">Reference proteome</keyword>
<dbReference type="Pfam" id="PF02130">
    <property type="entry name" value="YbeY"/>
    <property type="match status" value="1"/>
</dbReference>
<dbReference type="GO" id="GO:0006364">
    <property type="term" value="P:rRNA processing"/>
    <property type="evidence" value="ECO:0007669"/>
    <property type="project" value="InterPro"/>
</dbReference>
<evidence type="ECO:0000256" key="1">
    <source>
        <dbReference type="ARBA" id="ARBA00001947"/>
    </source>
</evidence>
<dbReference type="InterPro" id="IPR023091">
    <property type="entry name" value="MetalPrtase_cat_dom_sf_prd"/>
</dbReference>
<sequence length="144" mass="16898">MFSINSNCKYLKVGDLNEITEICSNLFNVKFRKISLYDLSIDKITELNSSSLLHNYPTDVITFSYTIKKFKDVEIYFSSEYLKSDLKEGENFKTELYRLYIHGLLHAAGFNDHTFEEKEKMTSFENLILKKFFNVSRETLKNGT</sequence>
<evidence type="ECO:0000256" key="2">
    <source>
        <dbReference type="ARBA" id="ARBA00010875"/>
    </source>
</evidence>
<comment type="caution">
    <text evidence="8">The sequence shown here is derived from an EMBL/GenBank/DDBJ whole genome shotgun (WGS) entry which is preliminary data.</text>
</comment>
<evidence type="ECO:0000256" key="5">
    <source>
        <dbReference type="ARBA" id="ARBA00022759"/>
    </source>
</evidence>
<keyword evidence="7" id="KW-0862">Zinc</keyword>
<comment type="cofactor">
    <cofactor evidence="1">
        <name>Zn(2+)</name>
        <dbReference type="ChEBI" id="CHEBI:29105"/>
    </cofactor>
</comment>
<evidence type="ECO:0000256" key="3">
    <source>
        <dbReference type="ARBA" id="ARBA00022722"/>
    </source>
</evidence>
<organism evidence="8 9">
    <name type="scientific">Schleiferia thermophila</name>
    <dbReference type="NCBI Taxonomy" id="884107"/>
    <lineage>
        <taxon>Bacteria</taxon>
        <taxon>Pseudomonadati</taxon>
        <taxon>Bacteroidota</taxon>
        <taxon>Flavobacteriia</taxon>
        <taxon>Flavobacteriales</taxon>
        <taxon>Schleiferiaceae</taxon>
        <taxon>Schleiferia</taxon>
    </lineage>
</organism>
<keyword evidence="3" id="KW-0540">Nuclease</keyword>
<comment type="similarity">
    <text evidence="2">Belongs to the endoribonuclease YbeY family.</text>
</comment>
<dbReference type="AlphaFoldDB" id="A0A369A358"/>
<evidence type="ECO:0000313" key="9">
    <source>
        <dbReference type="Proteomes" id="UP000253517"/>
    </source>
</evidence>
<dbReference type="NCBIfam" id="TIGR00043">
    <property type="entry name" value="rRNA maturation RNase YbeY"/>
    <property type="match status" value="1"/>
</dbReference>
<keyword evidence="6" id="KW-0378">Hydrolase</keyword>
<dbReference type="GO" id="GO:0004519">
    <property type="term" value="F:endonuclease activity"/>
    <property type="evidence" value="ECO:0007669"/>
    <property type="project" value="UniProtKB-KW"/>
</dbReference>
<dbReference type="RefSeq" id="WP_114366078.1">
    <property type="nucleotide sequence ID" value="NZ_BHZF01000002.1"/>
</dbReference>